<evidence type="ECO:0000256" key="5">
    <source>
        <dbReference type="ARBA" id="ARBA00022856"/>
    </source>
</evidence>
<dbReference type="AlphaFoldDB" id="A0A8T0H2G2"/>
<keyword evidence="10" id="KW-1185">Reference proteome</keyword>
<dbReference type="PANTHER" id="PTHR22601">
    <property type="entry name" value="ISP4 LIKE PROTEIN"/>
    <property type="match status" value="1"/>
</dbReference>
<evidence type="ECO:0000256" key="3">
    <source>
        <dbReference type="ARBA" id="ARBA00022448"/>
    </source>
</evidence>
<evidence type="ECO:0000256" key="6">
    <source>
        <dbReference type="ARBA" id="ARBA00022927"/>
    </source>
</evidence>
<keyword evidence="6" id="KW-0653">Protein transport</keyword>
<evidence type="ECO:0000256" key="1">
    <source>
        <dbReference type="ARBA" id="ARBA00004141"/>
    </source>
</evidence>
<accession>A0A8T0H2G2</accession>
<evidence type="ECO:0000256" key="7">
    <source>
        <dbReference type="ARBA" id="ARBA00022989"/>
    </source>
</evidence>
<comment type="caution">
    <text evidence="9">The sequence shown here is derived from an EMBL/GenBank/DDBJ whole genome shotgun (WGS) entry which is preliminary data.</text>
</comment>
<evidence type="ECO:0000313" key="9">
    <source>
        <dbReference type="EMBL" id="KAG0564288.1"/>
    </source>
</evidence>
<comment type="similarity">
    <text evidence="2">Belongs to the oligopeptide OPT transporter (TC 2.A.67.1) family.</text>
</comment>
<sequence length="59" mass="6542">MELTEAAIEAAITAVGMWSGSFAGRPVANVCFKTYGYISMTQAVYFLSDFKLGHYKKIR</sequence>
<comment type="subcellular location">
    <subcellularLocation>
        <location evidence="1">Membrane</location>
        <topology evidence="1">Multi-pass membrane protein</topology>
    </subcellularLocation>
</comment>
<keyword evidence="4" id="KW-0812">Transmembrane</keyword>
<protein>
    <submittedName>
        <fullName evidence="9">Uncharacterized protein</fullName>
    </submittedName>
</protein>
<reference evidence="9" key="1">
    <citation type="submission" date="2020-06" db="EMBL/GenBank/DDBJ databases">
        <title>WGS assembly of Ceratodon purpureus strain R40.</title>
        <authorList>
            <person name="Carey S.B."/>
            <person name="Jenkins J."/>
            <person name="Shu S."/>
            <person name="Lovell J.T."/>
            <person name="Sreedasyam A."/>
            <person name="Maumus F."/>
            <person name="Tiley G.P."/>
            <person name="Fernandez-Pozo N."/>
            <person name="Barry K."/>
            <person name="Chen C."/>
            <person name="Wang M."/>
            <person name="Lipzen A."/>
            <person name="Daum C."/>
            <person name="Saski C.A."/>
            <person name="Payton A.C."/>
            <person name="Mcbreen J.C."/>
            <person name="Conrad R.E."/>
            <person name="Kollar L.M."/>
            <person name="Olsson S."/>
            <person name="Huttunen S."/>
            <person name="Landis J.B."/>
            <person name="Wickett N.J."/>
            <person name="Johnson M.G."/>
            <person name="Rensing S.A."/>
            <person name="Grimwood J."/>
            <person name="Schmutz J."/>
            <person name="Mcdaniel S.F."/>
        </authorList>
    </citation>
    <scope>NUCLEOTIDE SEQUENCE</scope>
    <source>
        <strain evidence="9">R40</strain>
    </source>
</reference>
<keyword evidence="3" id="KW-0813">Transport</keyword>
<dbReference type="GO" id="GO:0035673">
    <property type="term" value="F:oligopeptide transmembrane transporter activity"/>
    <property type="evidence" value="ECO:0007669"/>
    <property type="project" value="InterPro"/>
</dbReference>
<keyword evidence="8" id="KW-0472">Membrane</keyword>
<dbReference type="GO" id="GO:0016020">
    <property type="term" value="C:membrane"/>
    <property type="evidence" value="ECO:0007669"/>
    <property type="project" value="UniProtKB-SubCell"/>
</dbReference>
<dbReference type="EMBL" id="CM026429">
    <property type="protein sequence ID" value="KAG0564288.1"/>
    <property type="molecule type" value="Genomic_DNA"/>
</dbReference>
<name>A0A8T0H2G2_CERPU</name>
<evidence type="ECO:0000256" key="4">
    <source>
        <dbReference type="ARBA" id="ARBA00022692"/>
    </source>
</evidence>
<organism evidence="9 10">
    <name type="scientific">Ceratodon purpureus</name>
    <name type="common">Fire moss</name>
    <name type="synonym">Dicranum purpureum</name>
    <dbReference type="NCBI Taxonomy" id="3225"/>
    <lineage>
        <taxon>Eukaryota</taxon>
        <taxon>Viridiplantae</taxon>
        <taxon>Streptophyta</taxon>
        <taxon>Embryophyta</taxon>
        <taxon>Bryophyta</taxon>
        <taxon>Bryophytina</taxon>
        <taxon>Bryopsida</taxon>
        <taxon>Dicranidae</taxon>
        <taxon>Pseudoditrichales</taxon>
        <taxon>Ditrichaceae</taxon>
        <taxon>Ceratodon</taxon>
    </lineage>
</organism>
<keyword evidence="7" id="KW-1133">Transmembrane helix</keyword>
<evidence type="ECO:0000256" key="2">
    <source>
        <dbReference type="ARBA" id="ARBA00005484"/>
    </source>
</evidence>
<dbReference type="InterPro" id="IPR004648">
    <property type="entry name" value="Oligpept_transpt"/>
</dbReference>
<dbReference type="InterPro" id="IPR004813">
    <property type="entry name" value="OPT"/>
</dbReference>
<evidence type="ECO:0000313" key="10">
    <source>
        <dbReference type="Proteomes" id="UP000822688"/>
    </source>
</evidence>
<keyword evidence="5" id="KW-0571">Peptide transport</keyword>
<gene>
    <name evidence="9" type="ORF">KC19_8G099100</name>
</gene>
<evidence type="ECO:0000256" key="8">
    <source>
        <dbReference type="ARBA" id="ARBA00023136"/>
    </source>
</evidence>
<dbReference type="GO" id="GO:0015031">
    <property type="term" value="P:protein transport"/>
    <property type="evidence" value="ECO:0007669"/>
    <property type="project" value="UniProtKB-KW"/>
</dbReference>
<proteinExistence type="inferred from homology"/>
<dbReference type="Pfam" id="PF03169">
    <property type="entry name" value="OPT"/>
    <property type="match status" value="1"/>
</dbReference>
<dbReference type="Proteomes" id="UP000822688">
    <property type="component" value="Chromosome 8"/>
</dbReference>